<reference evidence="1" key="1">
    <citation type="submission" date="2021-06" db="EMBL/GenBank/DDBJ databases">
        <authorList>
            <person name="Kallberg Y."/>
            <person name="Tangrot J."/>
            <person name="Rosling A."/>
        </authorList>
    </citation>
    <scope>NUCLEOTIDE SEQUENCE</scope>
    <source>
        <strain evidence="1">IL203A</strain>
    </source>
</reference>
<keyword evidence="2" id="KW-1185">Reference proteome</keyword>
<protein>
    <submittedName>
        <fullName evidence="1">1078_t:CDS:1</fullName>
    </submittedName>
</protein>
<gene>
    <name evidence="1" type="ORF">DHETER_LOCUS8859</name>
</gene>
<evidence type="ECO:0000313" key="1">
    <source>
        <dbReference type="EMBL" id="CAG8641351.1"/>
    </source>
</evidence>
<dbReference type="Proteomes" id="UP000789702">
    <property type="component" value="Unassembled WGS sequence"/>
</dbReference>
<feature type="non-terminal residue" evidence="1">
    <location>
        <position position="1"/>
    </location>
</feature>
<proteinExistence type="predicted"/>
<dbReference type="EMBL" id="CAJVPU010014615">
    <property type="protein sequence ID" value="CAG8641351.1"/>
    <property type="molecule type" value="Genomic_DNA"/>
</dbReference>
<accession>A0ACA9N9G3</accession>
<comment type="caution">
    <text evidence="1">The sequence shown here is derived from an EMBL/GenBank/DDBJ whole genome shotgun (WGS) entry which is preliminary data.</text>
</comment>
<organism evidence="1 2">
    <name type="scientific">Dentiscutata heterogama</name>
    <dbReference type="NCBI Taxonomy" id="1316150"/>
    <lineage>
        <taxon>Eukaryota</taxon>
        <taxon>Fungi</taxon>
        <taxon>Fungi incertae sedis</taxon>
        <taxon>Mucoromycota</taxon>
        <taxon>Glomeromycotina</taxon>
        <taxon>Glomeromycetes</taxon>
        <taxon>Diversisporales</taxon>
        <taxon>Gigasporaceae</taxon>
        <taxon>Dentiscutata</taxon>
    </lineage>
</organism>
<name>A0ACA9N9G3_9GLOM</name>
<evidence type="ECO:0000313" key="2">
    <source>
        <dbReference type="Proteomes" id="UP000789702"/>
    </source>
</evidence>
<sequence length="623" mass="66671">TLYATTFSFMAGFQNSNKLFTDSSNTNPALTTASTHYSPPQHPTTPTSPAPPFSNTTTSPNNKPNSPRNISIPSTTSTNTQPSTNTSSSTQGPSAGPRSLTSTATQTPPSASGPQSAFTPYNNQTPQHPTPVTTPTTTKNSLPQQETSAMLTPHLDSNGSTMIYPQHHFANPTTHPFWPSYFGGGNPPNGAAVLSANGSSAFVPAVGYGSAGSGMPQGHTPRPKLTTTIWEDEGTLCYQVDARGICVARRQDNDMINGTKLLNVVGMSRGKRDGILKNEKGRVVVKVGAMHLKGVCIFLHNSYGPSMSTRIPSIGNGPQSQWRPTHPYANNFNNTPYSPDTSRQWYPYGNGNPIMGNPNVPQGQDHGSSPYPPATGYAERPQHVANPPAVPIYSNQPPRNNNHPQTHLEDYEAGYGLINGQPQGQQGVAVVPGPAENPGSNGYIRPNNQGLYNIVSATDVSGSPAQSGSPQLIGQKRGFVGEEESDEYNNVNNSNQSIKYEFPEATTPSSSHSSPRNSAAVYQLPGLGAGNTTPGTTPSTPQGYPNSNLQMVTNAQQATDGNNKNDKTIKLMELMVYFEQSTVLHTPSPDDTPVEEPTRRYDQYRQREDQSSTEEISNGGGWD</sequence>